<dbReference type="PANTHER" id="PTHR11274">
    <property type="entry name" value="RAD25/XP-B DNA REPAIR HELICASE"/>
    <property type="match status" value="1"/>
</dbReference>
<comment type="caution">
    <text evidence="7">The sequence shown here is derived from an EMBL/GenBank/DDBJ whole genome shotgun (WGS) entry which is preliminary data.</text>
</comment>
<feature type="domain" description="Helicase ATP-binding" evidence="6">
    <location>
        <begin position="441"/>
        <end position="587"/>
    </location>
</feature>
<dbReference type="SMART" id="SM00487">
    <property type="entry name" value="DEXDc"/>
    <property type="match status" value="1"/>
</dbReference>
<dbReference type="GO" id="GO:0005524">
    <property type="term" value="F:ATP binding"/>
    <property type="evidence" value="ECO:0007669"/>
    <property type="project" value="UniProtKB-KW"/>
</dbReference>
<keyword evidence="1" id="KW-0547">Nucleotide-binding</keyword>
<reference evidence="8" key="1">
    <citation type="submission" date="2018-08" db="EMBL/GenBank/DDBJ databases">
        <authorList>
            <person name="Grouzdev D.S."/>
            <person name="Krutkina M.S."/>
        </authorList>
    </citation>
    <scope>NUCLEOTIDE SEQUENCE [LARGE SCALE GENOMIC DNA]</scope>
    <source>
        <strain evidence="8">4-11</strain>
    </source>
</reference>
<dbReference type="InterPro" id="IPR006935">
    <property type="entry name" value="Helicase/UvrB_N"/>
</dbReference>
<keyword evidence="4" id="KW-0067">ATP-binding</keyword>
<keyword evidence="8" id="KW-1185">Reference proteome</keyword>
<dbReference type="GO" id="GO:0016787">
    <property type="term" value="F:hydrolase activity"/>
    <property type="evidence" value="ECO:0007669"/>
    <property type="project" value="UniProtKB-KW"/>
</dbReference>
<evidence type="ECO:0000313" key="7">
    <source>
        <dbReference type="EMBL" id="RFU93901.1"/>
    </source>
</evidence>
<keyword evidence="5" id="KW-0175">Coiled coil</keyword>
<protein>
    <recommendedName>
        <fullName evidence="6">Helicase ATP-binding domain-containing protein</fullName>
    </recommendedName>
</protein>
<evidence type="ECO:0000313" key="8">
    <source>
        <dbReference type="Proteomes" id="UP000264002"/>
    </source>
</evidence>
<sequence length="930" mass="106263">MMERDVKDQMIRKLQLENKSLRSENERLRSLLQASQAIYDTEVVESTVKERQLKRLELYRAYFRGRTDVYAQRWFNKQGKKQYSPVSQRRYMKWNDAKHRYIVSAPTGISPYEPLTDEVLVRHLFTKEDNNGEDNSFGLYIIVNDDECYFAVIDFDGDSWQKDVMQSIQVIDLYGFPYLIERSQSGKGAHIWFFFCNAIKAKKARQFCSSLITLSMEKQAFLPMRTYDRIFPSQDCITKNGLGSLIALPLEGESRKQGNTIFLDKDLNPILNPWIAIQKTRKIDEEQITSFLNNIGPAFNTGQVGFNGPGELPSLESLPRLQENALSGTVTLLLESGIKIDTFGLPSPLVNTLKRIASFHNPEFYKAERMRLSTWDKPRIICCAELIENRYINLPRGCLDAVQQALLQAGLRIEIEDRREHGTPILFNFSATLQNPQREALQAMLREERGILSAPPGFGKTVVASNLIAKHGCNVLVIVHTKPLLNQWKDRLSQFLSVRPGLLGGGKNTLTGVVDIALVNSLSQEQNMKILNSYGMVIVDECHHVAAVTYEKVLKSVRATYVYGLTATPIRNDGHHDIIFMQCGPILYQVDQASWAKQNKLSGIISARFSPFRCDFQHLEIQELYERLAQDKDRNRLIASDILTQLGQGRSILVLSNRLEQLKLLGSLLENQGNSVLVMTGSQSAKTKKQVQSYLELMTRKKKQALILSTGKYIGEGFDLPQLDTLVLASPIAWKGNVIQYVGRLCRFYEGKVEVVVLDYIDFRIPVLARMFNKRVNAYKQLGFSITQCGQKPKTQLIYTVDTYWEMLLKDIETANGEIFFSIPFLSDEKLQAMIPLLIRVAQRIRICMRIMKSSNEKTIHRLKQIGITVQLSEVEVVNYLLIDERILWYGSIHLFGKIYQGNTMLRLEDPTYAADFRVYDEATKNPSLF</sequence>
<dbReference type="InterPro" id="IPR054347">
    <property type="entry name" value="TOTE_primase"/>
</dbReference>
<feature type="coiled-coil region" evidence="5">
    <location>
        <begin position="11"/>
        <end position="38"/>
    </location>
</feature>
<dbReference type="EMBL" id="QUWK01000016">
    <property type="protein sequence ID" value="RFU93901.1"/>
    <property type="molecule type" value="Genomic_DNA"/>
</dbReference>
<dbReference type="Pfam" id="PF04851">
    <property type="entry name" value="ResIII"/>
    <property type="match status" value="1"/>
</dbReference>
<evidence type="ECO:0000256" key="4">
    <source>
        <dbReference type="ARBA" id="ARBA00022840"/>
    </source>
</evidence>
<dbReference type="CDD" id="cd09126">
    <property type="entry name" value="PLDc_C_DEXD_like"/>
    <property type="match status" value="1"/>
</dbReference>
<evidence type="ECO:0000256" key="5">
    <source>
        <dbReference type="SAM" id="Coils"/>
    </source>
</evidence>
<dbReference type="InterPro" id="IPR014001">
    <property type="entry name" value="Helicase_ATP-bd"/>
</dbReference>
<organism evidence="7 8">
    <name type="scientific">Sphaerochaeta halotolerans</name>
    <dbReference type="NCBI Taxonomy" id="2293840"/>
    <lineage>
        <taxon>Bacteria</taxon>
        <taxon>Pseudomonadati</taxon>
        <taxon>Spirochaetota</taxon>
        <taxon>Spirochaetia</taxon>
        <taxon>Spirochaetales</taxon>
        <taxon>Sphaerochaetaceae</taxon>
        <taxon>Sphaerochaeta</taxon>
    </lineage>
</organism>
<dbReference type="PROSITE" id="PS51192">
    <property type="entry name" value="HELICASE_ATP_BIND_1"/>
    <property type="match status" value="1"/>
</dbReference>
<keyword evidence="3" id="KW-0347">Helicase</keyword>
<evidence type="ECO:0000256" key="2">
    <source>
        <dbReference type="ARBA" id="ARBA00022801"/>
    </source>
</evidence>
<dbReference type="InterPro" id="IPR027417">
    <property type="entry name" value="P-loop_NTPase"/>
</dbReference>
<name>A0A372MDN1_9SPIR</name>
<dbReference type="PANTHER" id="PTHR11274:SF0">
    <property type="entry name" value="GENERAL TRANSCRIPTION AND DNA REPAIR FACTOR IIH HELICASE SUBUNIT XPB"/>
    <property type="match status" value="1"/>
</dbReference>
<dbReference type="InterPro" id="IPR050615">
    <property type="entry name" value="ATP-dep_DNA_Helicase"/>
</dbReference>
<evidence type="ECO:0000256" key="3">
    <source>
        <dbReference type="ARBA" id="ARBA00022806"/>
    </source>
</evidence>
<dbReference type="GO" id="GO:0004386">
    <property type="term" value="F:helicase activity"/>
    <property type="evidence" value="ECO:0007669"/>
    <property type="project" value="UniProtKB-KW"/>
</dbReference>
<dbReference type="CDD" id="cd17926">
    <property type="entry name" value="DEXHc_RE"/>
    <property type="match status" value="1"/>
</dbReference>
<reference evidence="7 8" key="2">
    <citation type="submission" date="2018-09" db="EMBL/GenBank/DDBJ databases">
        <title>Genome of Sphaerochaeta halotolerans strain 4-11.</title>
        <authorList>
            <person name="Nazina T.N."/>
            <person name="Sokolova D.S."/>
        </authorList>
    </citation>
    <scope>NUCLEOTIDE SEQUENCE [LARGE SCALE GENOMIC DNA]</scope>
    <source>
        <strain evidence="7 8">4-11</strain>
    </source>
</reference>
<dbReference type="Pfam" id="PF22548">
    <property type="entry name" value="AEP-TOTE"/>
    <property type="match status" value="1"/>
</dbReference>
<dbReference type="CDD" id="cd18785">
    <property type="entry name" value="SF2_C"/>
    <property type="match status" value="1"/>
</dbReference>
<evidence type="ECO:0000259" key="6">
    <source>
        <dbReference type="PROSITE" id="PS51192"/>
    </source>
</evidence>
<dbReference type="AlphaFoldDB" id="A0A372MDN1"/>
<gene>
    <name evidence="7" type="ORF">DYP60_12620</name>
</gene>
<dbReference type="InterPro" id="IPR001650">
    <property type="entry name" value="Helicase_C-like"/>
</dbReference>
<accession>A0A372MDN1</accession>
<dbReference type="Gene3D" id="3.40.50.300">
    <property type="entry name" value="P-loop containing nucleotide triphosphate hydrolases"/>
    <property type="match status" value="2"/>
</dbReference>
<dbReference type="GO" id="GO:0003677">
    <property type="term" value="F:DNA binding"/>
    <property type="evidence" value="ECO:0007669"/>
    <property type="project" value="InterPro"/>
</dbReference>
<dbReference type="SUPFAM" id="SSF52540">
    <property type="entry name" value="P-loop containing nucleoside triphosphate hydrolases"/>
    <property type="match status" value="2"/>
</dbReference>
<proteinExistence type="predicted"/>
<keyword evidence="2" id="KW-0378">Hydrolase</keyword>
<dbReference type="Pfam" id="PF00271">
    <property type="entry name" value="Helicase_C"/>
    <property type="match status" value="1"/>
</dbReference>
<dbReference type="SUPFAM" id="SSF56024">
    <property type="entry name" value="Phospholipase D/nuclease"/>
    <property type="match status" value="1"/>
</dbReference>
<evidence type="ECO:0000256" key="1">
    <source>
        <dbReference type="ARBA" id="ARBA00022741"/>
    </source>
</evidence>
<dbReference type="Proteomes" id="UP000264002">
    <property type="component" value="Unassembled WGS sequence"/>
</dbReference>